<dbReference type="OrthoDB" id="9803333at2"/>
<dbReference type="AlphaFoldDB" id="A0A099KFU3"/>
<gene>
    <name evidence="4" type="ORF">ND2E_0185</name>
</gene>
<comment type="similarity">
    <text evidence="1 3">Belongs to the short-chain dehydrogenases/reductases (SDR) family.</text>
</comment>
<dbReference type="GO" id="GO:0004316">
    <property type="term" value="F:3-oxoacyl-[acyl-carrier-protein] reductase (NADPH) activity"/>
    <property type="evidence" value="ECO:0007669"/>
    <property type="project" value="UniProtKB-EC"/>
</dbReference>
<dbReference type="InterPro" id="IPR002347">
    <property type="entry name" value="SDR_fam"/>
</dbReference>
<dbReference type="Pfam" id="PF00106">
    <property type="entry name" value="adh_short"/>
    <property type="match status" value="1"/>
</dbReference>
<dbReference type="Gene3D" id="3.40.50.720">
    <property type="entry name" value="NAD(P)-binding Rossmann-like Domain"/>
    <property type="match status" value="1"/>
</dbReference>
<dbReference type="PATRIC" id="fig|28229.4.peg.3125"/>
<dbReference type="FunFam" id="3.40.50.720:FF:000173">
    <property type="entry name" value="3-oxoacyl-[acyl-carrier protein] reductase"/>
    <property type="match status" value="1"/>
</dbReference>
<dbReference type="PRINTS" id="PR00080">
    <property type="entry name" value="SDRFAMILY"/>
</dbReference>
<dbReference type="InterPro" id="IPR050259">
    <property type="entry name" value="SDR"/>
</dbReference>
<dbReference type="Proteomes" id="UP000029843">
    <property type="component" value="Unassembled WGS sequence"/>
</dbReference>
<accession>A0A099KFU3</accession>
<evidence type="ECO:0000313" key="5">
    <source>
        <dbReference type="Proteomes" id="UP000029843"/>
    </source>
</evidence>
<reference evidence="4 5" key="1">
    <citation type="submission" date="2014-08" db="EMBL/GenBank/DDBJ databases">
        <title>Genomic and Phenotypic Diversity of Colwellia psychrerythraea strains from Disparate Marine Basins.</title>
        <authorList>
            <person name="Techtmann S.M."/>
            <person name="Stelling S.C."/>
            <person name="Utturkar S.M."/>
            <person name="Alshibli N."/>
            <person name="Harris A."/>
            <person name="Brown S.D."/>
            <person name="Hazen T.C."/>
        </authorList>
    </citation>
    <scope>NUCLEOTIDE SEQUENCE [LARGE SCALE GENOMIC DNA]</scope>
    <source>
        <strain evidence="4 5">ND2E</strain>
    </source>
</reference>
<dbReference type="PRINTS" id="PR00081">
    <property type="entry name" value="GDHRDH"/>
</dbReference>
<dbReference type="InterPro" id="IPR036291">
    <property type="entry name" value="NAD(P)-bd_dom_sf"/>
</dbReference>
<dbReference type="PANTHER" id="PTHR42879:SF2">
    <property type="entry name" value="3-OXOACYL-[ACYL-CARRIER-PROTEIN] REDUCTASE FABG"/>
    <property type="match status" value="1"/>
</dbReference>
<dbReference type="PANTHER" id="PTHR42879">
    <property type="entry name" value="3-OXOACYL-(ACYL-CARRIER-PROTEIN) REDUCTASE"/>
    <property type="match status" value="1"/>
</dbReference>
<evidence type="ECO:0000256" key="3">
    <source>
        <dbReference type="RuleBase" id="RU000363"/>
    </source>
</evidence>
<keyword evidence="2 4" id="KW-0560">Oxidoreductase</keyword>
<dbReference type="EC" id="1.1.1.100" evidence="4"/>
<protein>
    <submittedName>
        <fullName evidence="4">3-oxoacyl-(Acyl-carrier-protein) reductase</fullName>
        <ecNumber evidence="4">1.1.1.100</ecNumber>
    </submittedName>
</protein>
<proteinExistence type="inferred from homology"/>
<comment type="caution">
    <text evidence="4">The sequence shown here is derived from an EMBL/GenBank/DDBJ whole genome shotgun (WGS) entry which is preliminary data.</text>
</comment>
<organism evidence="4 5">
    <name type="scientific">Colwellia psychrerythraea</name>
    <name type="common">Vibrio psychroerythus</name>
    <dbReference type="NCBI Taxonomy" id="28229"/>
    <lineage>
        <taxon>Bacteria</taxon>
        <taxon>Pseudomonadati</taxon>
        <taxon>Pseudomonadota</taxon>
        <taxon>Gammaproteobacteria</taxon>
        <taxon>Alteromonadales</taxon>
        <taxon>Colwelliaceae</taxon>
        <taxon>Colwellia</taxon>
    </lineage>
</organism>
<evidence type="ECO:0000256" key="2">
    <source>
        <dbReference type="ARBA" id="ARBA00023002"/>
    </source>
</evidence>
<name>A0A099KFU3_COLPS</name>
<evidence type="ECO:0000313" key="4">
    <source>
        <dbReference type="EMBL" id="KGJ88892.1"/>
    </source>
</evidence>
<evidence type="ECO:0000256" key="1">
    <source>
        <dbReference type="ARBA" id="ARBA00006484"/>
    </source>
</evidence>
<sequence>MSKNLQNKVALITGSGRGIGKALALKLASEGAKIVINDLDEAPAQETVSEIKAAGGEAIAFVGSVTAEGFADNYIAAAVEAFGTPDILVNNAGYTWDSLLHKAEDKQFDAMYDIHLKAPFQLNRAFTKAVTSAAKSEAEAGVEVFRKIINISSIAGEYGNIGQVNYSSMKSALNGMTKTLSKELGRLKINVNCVAFGVVETRLTQATDVKKTIVVDGNEVGVGIPEKVSAGFARMIPLGRSGTAEEAANGIYLFCTPESNYISGQTVVIGGGLRM</sequence>
<dbReference type="EMBL" id="JQED01000042">
    <property type="protein sequence ID" value="KGJ88892.1"/>
    <property type="molecule type" value="Genomic_DNA"/>
</dbReference>
<dbReference type="SUPFAM" id="SSF51735">
    <property type="entry name" value="NAD(P)-binding Rossmann-fold domains"/>
    <property type="match status" value="1"/>
</dbReference>